<evidence type="ECO:0000313" key="1">
    <source>
        <dbReference type="EMBL" id="GII02486.1"/>
    </source>
</evidence>
<keyword evidence="2" id="KW-1185">Reference proteome</keyword>
<evidence type="ECO:0008006" key="3">
    <source>
        <dbReference type="Google" id="ProtNLM"/>
    </source>
</evidence>
<sequence length="254" mass="26419">MTGTVSATANGVASAVVDGTPTGAAGRTAGTAAGAADAVAGIVEGVFEELHRVREAVVRIMGPEPVSGDLAALRPLLLPRLGGLISGIGFIAEPGLLADAPWFLEWWQEGPSGEPVRLVRDMDPASSAFYDYTHWEWFAGPRSGDGHTMAGPYVDILCTDEYSLTLAVPVCAERGFAGVAAADVFVRRFEVAVLPVLRALPGPAFLVNRQGRVVASTTARQLTGSIFRGAPGTASHPCRELPLSLVAAQLPHAP</sequence>
<evidence type="ECO:0000313" key="2">
    <source>
        <dbReference type="Proteomes" id="UP000634476"/>
    </source>
</evidence>
<proteinExistence type="predicted"/>
<dbReference type="EMBL" id="BOOK01000032">
    <property type="protein sequence ID" value="GII02486.1"/>
    <property type="molecule type" value="Genomic_DNA"/>
</dbReference>
<gene>
    <name evidence="1" type="ORF">Pta02_44940</name>
</gene>
<dbReference type="CDD" id="cd12913">
    <property type="entry name" value="PDC1_MCP_like"/>
    <property type="match status" value="1"/>
</dbReference>
<reference evidence="1" key="1">
    <citation type="submission" date="2021-01" db="EMBL/GenBank/DDBJ databases">
        <title>Whole genome shotgun sequence of Planobispora takensis NBRC 109077.</title>
        <authorList>
            <person name="Komaki H."/>
            <person name="Tamura T."/>
        </authorList>
    </citation>
    <scope>NUCLEOTIDE SEQUENCE</scope>
    <source>
        <strain evidence="1">NBRC 109077</strain>
    </source>
</reference>
<accession>A0A8J3WUB9</accession>
<comment type="caution">
    <text evidence="1">The sequence shown here is derived from an EMBL/GenBank/DDBJ whole genome shotgun (WGS) entry which is preliminary data.</text>
</comment>
<dbReference type="Gene3D" id="3.30.450.20">
    <property type="entry name" value="PAS domain"/>
    <property type="match status" value="1"/>
</dbReference>
<dbReference type="AlphaFoldDB" id="A0A8J3WUB9"/>
<protein>
    <recommendedName>
        <fullName evidence="3">Cache domain-containing protein</fullName>
    </recommendedName>
</protein>
<organism evidence="1 2">
    <name type="scientific">Planobispora takensis</name>
    <dbReference type="NCBI Taxonomy" id="1367882"/>
    <lineage>
        <taxon>Bacteria</taxon>
        <taxon>Bacillati</taxon>
        <taxon>Actinomycetota</taxon>
        <taxon>Actinomycetes</taxon>
        <taxon>Streptosporangiales</taxon>
        <taxon>Streptosporangiaceae</taxon>
        <taxon>Planobispora</taxon>
    </lineage>
</organism>
<dbReference type="Proteomes" id="UP000634476">
    <property type="component" value="Unassembled WGS sequence"/>
</dbReference>
<name>A0A8J3WUB9_9ACTN</name>